<dbReference type="RefSeq" id="WP_072723103.1">
    <property type="nucleotide sequence ID" value="NZ_FQXH01000005.1"/>
</dbReference>
<dbReference type="OrthoDB" id="1707731at2"/>
<dbReference type="STRING" id="1123350.SAMN02744040_00308"/>
<evidence type="ECO:0000313" key="1">
    <source>
        <dbReference type="EMBL" id="SHG94967.1"/>
    </source>
</evidence>
<keyword evidence="2" id="KW-1185">Reference proteome</keyword>
<accession>A0A1M5NZR6</accession>
<proteinExistence type="predicted"/>
<evidence type="ECO:0000313" key="2">
    <source>
        <dbReference type="Proteomes" id="UP000242520"/>
    </source>
</evidence>
<sequence length="90" mass="10959">MFTNIKEMRKKRENGIYDLTIEIPEREFFKVYDSVNNNAADDLLRQYLVDVQDDARFDNVKIKHNKNRHTIRLTSELSYYKNEHTDYNKK</sequence>
<gene>
    <name evidence="1" type="ORF">SAMN02744040_00308</name>
</gene>
<dbReference type="Proteomes" id="UP000242520">
    <property type="component" value="Unassembled WGS sequence"/>
</dbReference>
<dbReference type="EMBL" id="FQXH01000005">
    <property type="protein sequence ID" value="SHG94967.1"/>
    <property type="molecule type" value="Genomic_DNA"/>
</dbReference>
<protein>
    <submittedName>
        <fullName evidence="1">Uncharacterized protein</fullName>
    </submittedName>
</protein>
<dbReference type="AlphaFoldDB" id="A0A1M5NZR6"/>
<organism evidence="1 2">
    <name type="scientific">Tepidibacter thalassicus DSM 15285</name>
    <dbReference type="NCBI Taxonomy" id="1123350"/>
    <lineage>
        <taxon>Bacteria</taxon>
        <taxon>Bacillati</taxon>
        <taxon>Bacillota</taxon>
        <taxon>Clostridia</taxon>
        <taxon>Peptostreptococcales</taxon>
        <taxon>Peptostreptococcaceae</taxon>
        <taxon>Tepidibacter</taxon>
    </lineage>
</organism>
<reference evidence="2" key="1">
    <citation type="submission" date="2016-11" db="EMBL/GenBank/DDBJ databases">
        <authorList>
            <person name="Varghese N."/>
            <person name="Submissions S."/>
        </authorList>
    </citation>
    <scope>NUCLEOTIDE SEQUENCE [LARGE SCALE GENOMIC DNA]</scope>
    <source>
        <strain evidence="2">DSM 15285</strain>
    </source>
</reference>
<name>A0A1M5NZR6_9FIRM</name>